<dbReference type="AlphaFoldDB" id="A0A5B7CVU1"/>
<evidence type="ECO:0000313" key="2">
    <source>
        <dbReference type="Proteomes" id="UP000324222"/>
    </source>
</evidence>
<sequence length="64" mass="6984">MKEEKRAWKNCTGLVSVRSVLVQVLDPNAPCSCQGEAFRVLGSEAKYDSVASRAGRCSVVLARR</sequence>
<accession>A0A5B7CVU1</accession>
<gene>
    <name evidence="1" type="ORF">E2C01_005739</name>
</gene>
<protein>
    <submittedName>
        <fullName evidence="1">Uncharacterized protein</fullName>
    </submittedName>
</protein>
<proteinExistence type="predicted"/>
<dbReference type="EMBL" id="VSRR010000253">
    <property type="protein sequence ID" value="MPC13021.1"/>
    <property type="molecule type" value="Genomic_DNA"/>
</dbReference>
<dbReference type="Proteomes" id="UP000324222">
    <property type="component" value="Unassembled WGS sequence"/>
</dbReference>
<keyword evidence="2" id="KW-1185">Reference proteome</keyword>
<organism evidence="1 2">
    <name type="scientific">Portunus trituberculatus</name>
    <name type="common">Swimming crab</name>
    <name type="synonym">Neptunus trituberculatus</name>
    <dbReference type="NCBI Taxonomy" id="210409"/>
    <lineage>
        <taxon>Eukaryota</taxon>
        <taxon>Metazoa</taxon>
        <taxon>Ecdysozoa</taxon>
        <taxon>Arthropoda</taxon>
        <taxon>Crustacea</taxon>
        <taxon>Multicrustacea</taxon>
        <taxon>Malacostraca</taxon>
        <taxon>Eumalacostraca</taxon>
        <taxon>Eucarida</taxon>
        <taxon>Decapoda</taxon>
        <taxon>Pleocyemata</taxon>
        <taxon>Brachyura</taxon>
        <taxon>Eubrachyura</taxon>
        <taxon>Portunoidea</taxon>
        <taxon>Portunidae</taxon>
        <taxon>Portuninae</taxon>
        <taxon>Portunus</taxon>
    </lineage>
</organism>
<evidence type="ECO:0000313" key="1">
    <source>
        <dbReference type="EMBL" id="MPC13021.1"/>
    </source>
</evidence>
<comment type="caution">
    <text evidence="1">The sequence shown here is derived from an EMBL/GenBank/DDBJ whole genome shotgun (WGS) entry which is preliminary data.</text>
</comment>
<name>A0A5B7CVU1_PORTR</name>
<reference evidence="1 2" key="1">
    <citation type="submission" date="2019-05" db="EMBL/GenBank/DDBJ databases">
        <title>Another draft genome of Portunus trituberculatus and its Hox gene families provides insights of decapod evolution.</title>
        <authorList>
            <person name="Jeong J.-H."/>
            <person name="Song I."/>
            <person name="Kim S."/>
            <person name="Choi T."/>
            <person name="Kim D."/>
            <person name="Ryu S."/>
            <person name="Kim W."/>
        </authorList>
    </citation>
    <scope>NUCLEOTIDE SEQUENCE [LARGE SCALE GENOMIC DNA]</scope>
    <source>
        <tissue evidence="1">Muscle</tissue>
    </source>
</reference>